<dbReference type="CDD" id="cd05242">
    <property type="entry name" value="SDR_a8"/>
    <property type="match status" value="1"/>
</dbReference>
<dbReference type="OrthoDB" id="9801773at2"/>
<accession>A0A2S5AFT0</accession>
<reference evidence="2 3" key="1">
    <citation type="submission" date="2018-01" db="EMBL/GenBank/DDBJ databases">
        <authorList>
            <person name="Gaut B.S."/>
            <person name="Morton B.R."/>
            <person name="Clegg M.T."/>
            <person name="Duvall M.R."/>
        </authorList>
    </citation>
    <scope>NUCLEOTIDE SEQUENCE [LARGE SCALE GENOMIC DNA]</scope>
    <source>
        <strain evidence="2 3">HR-AY</strain>
    </source>
</reference>
<comment type="caution">
    <text evidence="2">The sequence shown here is derived from an EMBL/GenBank/DDBJ whole genome shotgun (WGS) entry which is preliminary data.</text>
</comment>
<organism evidence="2 3">
    <name type="scientific">Flavobacterium alvei</name>
    <dbReference type="NCBI Taxonomy" id="2080416"/>
    <lineage>
        <taxon>Bacteria</taxon>
        <taxon>Pseudomonadati</taxon>
        <taxon>Bacteroidota</taxon>
        <taxon>Flavobacteriia</taxon>
        <taxon>Flavobacteriales</taxon>
        <taxon>Flavobacteriaceae</taxon>
        <taxon>Flavobacterium</taxon>
    </lineage>
</organism>
<dbReference type="InterPro" id="IPR013549">
    <property type="entry name" value="DUF1731"/>
</dbReference>
<evidence type="ECO:0000313" key="3">
    <source>
        <dbReference type="Proteomes" id="UP000237310"/>
    </source>
</evidence>
<keyword evidence="3" id="KW-1185">Reference proteome</keyword>
<dbReference type="AlphaFoldDB" id="A0A2S5AFT0"/>
<dbReference type="InterPro" id="IPR010099">
    <property type="entry name" value="SDR39U1"/>
</dbReference>
<dbReference type="InterPro" id="IPR036291">
    <property type="entry name" value="NAD(P)-bd_dom_sf"/>
</dbReference>
<sequence length="320" mass="36210">MNKLIIAAGTGFLGQSLLDHFKDKFDKIVILTRGKNRTEGSIKYVNWNAKTLTGWETELENATVLVNLAGKSVDCRYTKENKKEILLSRIESTKILNKAVLKCLNPPKHWLNSSTSTIYRFSLDKEMDEVNGEIGNDFSMNVAQSWEKAFFKTETPKTIKTTLRTSIVLGKNGGAFIPLKTLTKLGFGGKQGKGNQFISWIHEVDFARAIDFIIEKEMTGVVNIVSPKPILNFNFMKKLRKAVGFPFGIPINTFLLKIGSFFIRTEAELVLKSRNVIPKRLLENGFQFKFGNIDAAFQNLLKNDNNPSHNKNKSHKTNRF</sequence>
<gene>
    <name evidence="2" type="ORF">C3L50_01910</name>
</gene>
<proteinExistence type="predicted"/>
<dbReference type="PANTHER" id="PTHR11092:SF0">
    <property type="entry name" value="EPIMERASE FAMILY PROTEIN SDR39U1"/>
    <property type="match status" value="1"/>
</dbReference>
<dbReference type="SUPFAM" id="SSF51735">
    <property type="entry name" value="NAD(P)-binding Rossmann-fold domains"/>
    <property type="match status" value="1"/>
</dbReference>
<feature type="domain" description="DUF1731" evidence="1">
    <location>
        <begin position="254"/>
        <end position="300"/>
    </location>
</feature>
<name>A0A2S5AFT0_9FLAO</name>
<dbReference type="Gene3D" id="3.40.50.720">
    <property type="entry name" value="NAD(P)-binding Rossmann-like Domain"/>
    <property type="match status" value="1"/>
</dbReference>
<evidence type="ECO:0000259" key="1">
    <source>
        <dbReference type="Pfam" id="PF08338"/>
    </source>
</evidence>
<dbReference type="EMBL" id="PQVG01000001">
    <property type="protein sequence ID" value="POY41302.1"/>
    <property type="molecule type" value="Genomic_DNA"/>
</dbReference>
<protein>
    <submittedName>
        <fullName evidence="2">TIGR01777 family protein</fullName>
    </submittedName>
</protein>
<dbReference type="PANTHER" id="PTHR11092">
    <property type="entry name" value="SUGAR NUCLEOTIDE EPIMERASE RELATED"/>
    <property type="match status" value="1"/>
</dbReference>
<dbReference type="Pfam" id="PF08338">
    <property type="entry name" value="DUF1731"/>
    <property type="match status" value="1"/>
</dbReference>
<dbReference type="RefSeq" id="WP_103804414.1">
    <property type="nucleotide sequence ID" value="NZ_PQVG01000001.1"/>
</dbReference>
<dbReference type="NCBIfam" id="TIGR01777">
    <property type="entry name" value="yfcH"/>
    <property type="match status" value="1"/>
</dbReference>
<evidence type="ECO:0000313" key="2">
    <source>
        <dbReference type="EMBL" id="POY41302.1"/>
    </source>
</evidence>
<dbReference type="Proteomes" id="UP000237310">
    <property type="component" value="Unassembled WGS sequence"/>
</dbReference>